<accession>A0A9P7BIH8</accession>
<dbReference type="Pfam" id="PF00114">
    <property type="entry name" value="Pilin"/>
    <property type="match status" value="1"/>
</dbReference>
<comment type="caution">
    <text evidence="1">The sequence shown here is derived from an EMBL/GenBank/DDBJ whole genome shotgun (WGS) entry which is preliminary data.</text>
</comment>
<proteinExistence type="predicted"/>
<dbReference type="SUPFAM" id="SSF54523">
    <property type="entry name" value="Pili subunits"/>
    <property type="match status" value="1"/>
</dbReference>
<dbReference type="AlphaFoldDB" id="A0A9P7BIH8"/>
<name>A0A9P7BIH8_RHIOR</name>
<dbReference type="GO" id="GO:0007155">
    <property type="term" value="P:cell adhesion"/>
    <property type="evidence" value="ECO:0007669"/>
    <property type="project" value="InterPro"/>
</dbReference>
<dbReference type="InterPro" id="IPR045584">
    <property type="entry name" value="Pilin-like"/>
</dbReference>
<dbReference type="InterPro" id="IPR001082">
    <property type="entry name" value="Pilin"/>
</dbReference>
<dbReference type="EMBL" id="JAANQT010012481">
    <property type="protein sequence ID" value="KAG1273702.1"/>
    <property type="molecule type" value="Genomic_DNA"/>
</dbReference>
<keyword evidence="2" id="KW-1185">Reference proteome</keyword>
<sequence>MAKAQVGAALADIRPGKTTMEYVAQDAKDASVVTAAYIGLVPTQRCPTIEAKLDSAGVGSITCTLQGGSAVQGKDLILRRAADGIWSCDGSAFEARYRPAGC</sequence>
<protein>
    <submittedName>
        <fullName evidence="1">Uncharacterized protein</fullName>
    </submittedName>
</protein>
<gene>
    <name evidence="1" type="ORF">G6F64_015290</name>
</gene>
<dbReference type="Gene3D" id="3.30.700.10">
    <property type="entry name" value="Glycoprotein, Type 4 Pilin"/>
    <property type="match status" value="1"/>
</dbReference>
<dbReference type="Proteomes" id="UP000716291">
    <property type="component" value="Unassembled WGS sequence"/>
</dbReference>
<evidence type="ECO:0000313" key="1">
    <source>
        <dbReference type="EMBL" id="KAG1273702.1"/>
    </source>
</evidence>
<evidence type="ECO:0000313" key="2">
    <source>
        <dbReference type="Proteomes" id="UP000716291"/>
    </source>
</evidence>
<organism evidence="1 2">
    <name type="scientific">Rhizopus oryzae</name>
    <name type="common">Mucormycosis agent</name>
    <name type="synonym">Rhizopus arrhizus var. delemar</name>
    <dbReference type="NCBI Taxonomy" id="64495"/>
    <lineage>
        <taxon>Eukaryota</taxon>
        <taxon>Fungi</taxon>
        <taxon>Fungi incertae sedis</taxon>
        <taxon>Mucoromycota</taxon>
        <taxon>Mucoromycotina</taxon>
        <taxon>Mucoromycetes</taxon>
        <taxon>Mucorales</taxon>
        <taxon>Mucorineae</taxon>
        <taxon>Rhizopodaceae</taxon>
        <taxon>Rhizopus</taxon>
    </lineage>
</organism>
<reference evidence="1" key="1">
    <citation type="journal article" date="2020" name="Microb. Genom.">
        <title>Genetic diversity of clinical and environmental Mucorales isolates obtained from an investigation of mucormycosis cases among solid organ transplant recipients.</title>
        <authorList>
            <person name="Nguyen M.H."/>
            <person name="Kaul D."/>
            <person name="Muto C."/>
            <person name="Cheng S.J."/>
            <person name="Richter R.A."/>
            <person name="Bruno V.M."/>
            <person name="Liu G."/>
            <person name="Beyhan S."/>
            <person name="Sundermann A.J."/>
            <person name="Mounaud S."/>
            <person name="Pasculle A.W."/>
            <person name="Nierman W.C."/>
            <person name="Driscoll E."/>
            <person name="Cumbie R."/>
            <person name="Clancy C.J."/>
            <person name="Dupont C.L."/>
        </authorList>
    </citation>
    <scope>NUCLEOTIDE SEQUENCE</scope>
    <source>
        <strain evidence="1">GL11</strain>
    </source>
</reference>